<sequence>MRLRLVIATLALGLGSATRAEDLLQVYAQARAADPVLAAADAQLGIQREAAAQARAALLPQWQLSATETRDQQDGSRSRTLGSGISQTLFDLGRLRTWDAERALESAQDLRVRAAEQALCARVATAYFGVLSAQAALATTQANEEAFSAQVAQAQKRFEAGLSAQVDVDQARAYHALARGATQQARQLLADAREALAELTGHPPGELKPLSAALPATLPQPAQAQDWVDAALNTNPQLLAQARVVDASEQRIGAARAAHWPTFSAGVESTRHSGAGVSEDQRVGGTQLTLRLTVPLFAGGASQSQVRQAGYQRDLARDDYETARRALVRETQAQYHAVVSGVFLLDSSRAAVAAADQALASTRAGQGLGTRSMTDLLLAIQTQAAAQNAHDEARHGYVLARLLLLQAAGALGEPELAAVNQLLGDH</sequence>
<evidence type="ECO:0000256" key="6">
    <source>
        <dbReference type="ARBA" id="ARBA00023136"/>
    </source>
</evidence>
<evidence type="ECO:0000313" key="10">
    <source>
        <dbReference type="Proteomes" id="UP001371218"/>
    </source>
</evidence>
<keyword evidence="4" id="KW-1134">Transmembrane beta strand</keyword>
<dbReference type="InterPro" id="IPR051906">
    <property type="entry name" value="TolC-like"/>
</dbReference>
<keyword evidence="10" id="KW-1185">Reference proteome</keyword>
<dbReference type="InterPro" id="IPR003423">
    <property type="entry name" value="OMP_efflux"/>
</dbReference>
<evidence type="ECO:0000256" key="2">
    <source>
        <dbReference type="ARBA" id="ARBA00007613"/>
    </source>
</evidence>
<protein>
    <submittedName>
        <fullName evidence="9">TolC family outer membrane protein</fullName>
    </submittedName>
</protein>
<keyword evidence="8" id="KW-0732">Signal</keyword>
<evidence type="ECO:0000256" key="7">
    <source>
        <dbReference type="ARBA" id="ARBA00023237"/>
    </source>
</evidence>
<comment type="similarity">
    <text evidence="2">Belongs to the outer membrane factor (OMF) (TC 1.B.17) family.</text>
</comment>
<evidence type="ECO:0000313" key="9">
    <source>
        <dbReference type="EMBL" id="MEK8033791.1"/>
    </source>
</evidence>
<evidence type="ECO:0000256" key="5">
    <source>
        <dbReference type="ARBA" id="ARBA00022692"/>
    </source>
</evidence>
<keyword evidence="5" id="KW-0812">Transmembrane</keyword>
<dbReference type="RefSeq" id="WP_341428214.1">
    <property type="nucleotide sequence ID" value="NZ_JBBUTG010000021.1"/>
</dbReference>
<keyword evidence="3" id="KW-0813">Transport</keyword>
<evidence type="ECO:0000256" key="1">
    <source>
        <dbReference type="ARBA" id="ARBA00004442"/>
    </source>
</evidence>
<feature type="signal peptide" evidence="8">
    <location>
        <begin position="1"/>
        <end position="20"/>
    </location>
</feature>
<gene>
    <name evidence="9" type="ORF">AACH06_23455</name>
</gene>
<reference evidence="9 10" key="1">
    <citation type="submission" date="2024-04" db="EMBL/GenBank/DDBJ databases">
        <title>Novel species of the genus Ideonella isolated from streams.</title>
        <authorList>
            <person name="Lu H."/>
        </authorList>
    </citation>
    <scope>NUCLEOTIDE SEQUENCE [LARGE SCALE GENOMIC DNA]</scope>
    <source>
        <strain evidence="9 10">DXS29W</strain>
    </source>
</reference>
<dbReference type="Proteomes" id="UP001371218">
    <property type="component" value="Unassembled WGS sequence"/>
</dbReference>
<dbReference type="PANTHER" id="PTHR30026:SF20">
    <property type="entry name" value="OUTER MEMBRANE PROTEIN TOLC"/>
    <property type="match status" value="1"/>
</dbReference>
<dbReference type="Gene3D" id="1.20.1600.10">
    <property type="entry name" value="Outer membrane efflux proteins (OEP)"/>
    <property type="match status" value="1"/>
</dbReference>
<evidence type="ECO:0000256" key="3">
    <source>
        <dbReference type="ARBA" id="ARBA00022448"/>
    </source>
</evidence>
<feature type="chain" id="PRO_5046284236" evidence="8">
    <location>
        <begin position="21"/>
        <end position="426"/>
    </location>
</feature>
<keyword evidence="6" id="KW-0472">Membrane</keyword>
<comment type="caution">
    <text evidence="9">The sequence shown here is derived from an EMBL/GenBank/DDBJ whole genome shotgun (WGS) entry which is preliminary data.</text>
</comment>
<dbReference type="SUPFAM" id="SSF56954">
    <property type="entry name" value="Outer membrane efflux proteins (OEP)"/>
    <property type="match status" value="1"/>
</dbReference>
<dbReference type="NCBIfam" id="TIGR01844">
    <property type="entry name" value="type_I_sec_TolC"/>
    <property type="match status" value="1"/>
</dbReference>
<evidence type="ECO:0000256" key="8">
    <source>
        <dbReference type="SAM" id="SignalP"/>
    </source>
</evidence>
<name>A0ABU9BUY9_9BURK</name>
<dbReference type="EMBL" id="JBBUTG010000021">
    <property type="protein sequence ID" value="MEK8033791.1"/>
    <property type="molecule type" value="Genomic_DNA"/>
</dbReference>
<dbReference type="InterPro" id="IPR010130">
    <property type="entry name" value="T1SS_OMP_TolC"/>
</dbReference>
<evidence type="ECO:0000256" key="4">
    <source>
        <dbReference type="ARBA" id="ARBA00022452"/>
    </source>
</evidence>
<organism evidence="9 10">
    <name type="scientific">Ideonella lacteola</name>
    <dbReference type="NCBI Taxonomy" id="2984193"/>
    <lineage>
        <taxon>Bacteria</taxon>
        <taxon>Pseudomonadati</taxon>
        <taxon>Pseudomonadota</taxon>
        <taxon>Betaproteobacteria</taxon>
        <taxon>Burkholderiales</taxon>
        <taxon>Sphaerotilaceae</taxon>
        <taxon>Ideonella</taxon>
    </lineage>
</organism>
<keyword evidence="7" id="KW-0998">Cell outer membrane</keyword>
<dbReference type="Pfam" id="PF02321">
    <property type="entry name" value="OEP"/>
    <property type="match status" value="2"/>
</dbReference>
<comment type="subcellular location">
    <subcellularLocation>
        <location evidence="1">Cell outer membrane</location>
    </subcellularLocation>
</comment>
<dbReference type="PANTHER" id="PTHR30026">
    <property type="entry name" value="OUTER MEMBRANE PROTEIN TOLC"/>
    <property type="match status" value="1"/>
</dbReference>
<accession>A0ABU9BUY9</accession>
<proteinExistence type="inferred from homology"/>